<evidence type="ECO:0000313" key="1">
    <source>
        <dbReference type="EMBL" id="KAI6086287.1"/>
    </source>
</evidence>
<keyword evidence="2" id="KW-1185">Reference proteome</keyword>
<reference evidence="1 2" key="1">
    <citation type="journal article" date="2022" name="New Phytol.">
        <title>Ecological generalism drives hyperdiversity of secondary metabolite gene clusters in xylarialean endophytes.</title>
        <authorList>
            <person name="Franco M.E.E."/>
            <person name="Wisecaver J.H."/>
            <person name="Arnold A.E."/>
            <person name="Ju Y.M."/>
            <person name="Slot J.C."/>
            <person name="Ahrendt S."/>
            <person name="Moore L.P."/>
            <person name="Eastman K.E."/>
            <person name="Scott K."/>
            <person name="Konkel Z."/>
            <person name="Mondo S.J."/>
            <person name="Kuo A."/>
            <person name="Hayes R.D."/>
            <person name="Haridas S."/>
            <person name="Andreopoulos B."/>
            <person name="Riley R."/>
            <person name="LaButti K."/>
            <person name="Pangilinan J."/>
            <person name="Lipzen A."/>
            <person name="Amirebrahimi M."/>
            <person name="Yan J."/>
            <person name="Adam C."/>
            <person name="Keymanesh K."/>
            <person name="Ng V."/>
            <person name="Louie K."/>
            <person name="Northen T."/>
            <person name="Drula E."/>
            <person name="Henrissat B."/>
            <person name="Hsieh H.M."/>
            <person name="Youens-Clark K."/>
            <person name="Lutzoni F."/>
            <person name="Miadlikowska J."/>
            <person name="Eastwood D.C."/>
            <person name="Hamelin R.C."/>
            <person name="Grigoriev I.V."/>
            <person name="U'Ren J.M."/>
        </authorList>
    </citation>
    <scope>NUCLEOTIDE SEQUENCE [LARGE SCALE GENOMIC DNA]</scope>
    <source>
        <strain evidence="1 2">ER1909</strain>
    </source>
</reference>
<gene>
    <name evidence="1" type="ORF">F4821DRAFT_238882</name>
</gene>
<accession>A0ACC0D0R5</accession>
<name>A0ACC0D0R5_9PEZI</name>
<organism evidence="1 2">
    <name type="scientific">Hypoxylon rubiginosum</name>
    <dbReference type="NCBI Taxonomy" id="110542"/>
    <lineage>
        <taxon>Eukaryota</taxon>
        <taxon>Fungi</taxon>
        <taxon>Dikarya</taxon>
        <taxon>Ascomycota</taxon>
        <taxon>Pezizomycotina</taxon>
        <taxon>Sordariomycetes</taxon>
        <taxon>Xylariomycetidae</taxon>
        <taxon>Xylariales</taxon>
        <taxon>Hypoxylaceae</taxon>
        <taxon>Hypoxylon</taxon>
    </lineage>
</organism>
<protein>
    <submittedName>
        <fullName evidence="1">Uncharacterized protein</fullName>
    </submittedName>
</protein>
<sequence>MGGLLIKQALINAHNSPDPHYKSIKEATSGLIFFATPHNGGDQMLVTLGGLAAKMAKSLGFRKGDNLVKVLESGNMFSDIMSEHFRHQLLAYDIVSFWGASDDIVSRECVRLHLIDAQEKIVALEADHNGVCKFGESEIDQDNFNLVRAHLQLLHQKALVKSGLLFNRGTFNTISQSTYRSTVNRDDSESESSYDNESVFSLASTLSTATSMSSSTEINLLIKGFSSLLYQDEAIRSDVSSALSHTGIGFDRMRRNFRRLLKCYARDFKTEPRNDHSQAIVGFVSSYSSQITQEFFTEISEGNQETIVPMSESVQDSREKVEEFLRKKFDHADSDDSNLKDTPEDRGQHSDSDSDSDSVAPEAGEDGLYDGSLSHFDQIERSIVESTAYQNFRRGVHEFVYPDLGSRLRTMIGTWSEPGHKYHTHVVRYALRNLVAEIQYIRPDQIQFNEDEKASNIQRITGYFQDIVERRTGELWDWWPLPPRSRVLKKGETRVRWECTCGEIRWAEVPEPFAKRLKSIIRSLPQSILPSNTHDLRSPPTGYQGSNSSATSGQGNTSSRFPKGSQGTQQLGITSPTNANHSGTPGHQVIDSSRILCLVNKGGDFKLAQIGVCKHSCRSFFGELRKDYFCLRGFRRRWFSVWRYSHCDFYMCERFDDHAFTPRQKNALPETTHVDYEYQREPMGSIPPISEHEFNKRFYDCHHISYRFLHFYHKCKKSSHTSKVLQHIPKKKTELKEEGDSKEYFWAIYAREAISLRWVVLYNFICAFPMLVFFVVWTVPSGYSTDLQNPSVPLTMVLTMMSLFWSIFLSSSGFGKSH</sequence>
<evidence type="ECO:0000313" key="2">
    <source>
        <dbReference type="Proteomes" id="UP001497680"/>
    </source>
</evidence>
<dbReference type="EMBL" id="MU394317">
    <property type="protein sequence ID" value="KAI6086287.1"/>
    <property type="molecule type" value="Genomic_DNA"/>
</dbReference>
<proteinExistence type="predicted"/>
<comment type="caution">
    <text evidence="1">The sequence shown here is derived from an EMBL/GenBank/DDBJ whole genome shotgun (WGS) entry which is preliminary data.</text>
</comment>
<dbReference type="Proteomes" id="UP001497680">
    <property type="component" value="Unassembled WGS sequence"/>
</dbReference>